<dbReference type="EMBL" id="JBHUKR010000006">
    <property type="protein sequence ID" value="MFD2416648.1"/>
    <property type="molecule type" value="Genomic_DNA"/>
</dbReference>
<dbReference type="RefSeq" id="WP_378263626.1">
    <property type="nucleotide sequence ID" value="NZ_JBHUKR010000006.1"/>
</dbReference>
<comment type="caution">
    <text evidence="1">The sequence shown here is derived from an EMBL/GenBank/DDBJ whole genome shotgun (WGS) entry which is preliminary data.</text>
</comment>
<reference evidence="2" key="1">
    <citation type="journal article" date="2019" name="Int. J. Syst. Evol. Microbiol.">
        <title>The Global Catalogue of Microorganisms (GCM) 10K type strain sequencing project: providing services to taxonomists for standard genome sequencing and annotation.</title>
        <authorList>
            <consortium name="The Broad Institute Genomics Platform"/>
            <consortium name="The Broad Institute Genome Sequencing Center for Infectious Disease"/>
            <person name="Wu L."/>
            <person name="Ma J."/>
        </authorList>
    </citation>
    <scope>NUCLEOTIDE SEQUENCE [LARGE SCALE GENOMIC DNA]</scope>
    <source>
        <strain evidence="2">CGMCC 4.7645</strain>
    </source>
</reference>
<evidence type="ECO:0000313" key="2">
    <source>
        <dbReference type="Proteomes" id="UP001597417"/>
    </source>
</evidence>
<accession>A0ABW5FNN7</accession>
<dbReference type="Proteomes" id="UP001597417">
    <property type="component" value="Unassembled WGS sequence"/>
</dbReference>
<name>A0ABW5FNN7_9PSEU</name>
<evidence type="ECO:0000313" key="1">
    <source>
        <dbReference type="EMBL" id="MFD2416648.1"/>
    </source>
</evidence>
<keyword evidence="2" id="KW-1185">Reference proteome</keyword>
<gene>
    <name evidence="1" type="ORF">ACFSXZ_09960</name>
</gene>
<proteinExistence type="predicted"/>
<sequence>MGNILDLGTRNDPRASGYQYALPLVGRLRAQPGPCTSGSPPGGPRTYNPLATHPCCNYVSVQRYPADGSSFITGEYCTGGPRIVRGPVSLT</sequence>
<organism evidence="1 2">
    <name type="scientific">Amycolatopsis pigmentata</name>
    <dbReference type="NCBI Taxonomy" id="450801"/>
    <lineage>
        <taxon>Bacteria</taxon>
        <taxon>Bacillati</taxon>
        <taxon>Actinomycetota</taxon>
        <taxon>Actinomycetes</taxon>
        <taxon>Pseudonocardiales</taxon>
        <taxon>Pseudonocardiaceae</taxon>
        <taxon>Amycolatopsis</taxon>
    </lineage>
</organism>
<protein>
    <submittedName>
        <fullName evidence="1">Uncharacterized protein</fullName>
    </submittedName>
</protein>